<dbReference type="PANTHER" id="PTHR35037:SF3">
    <property type="entry name" value="C-TERMINAL REGION OF AIDA-LIKE PROTEIN"/>
    <property type="match status" value="1"/>
</dbReference>
<dbReference type="NCBIfam" id="TIGR02601">
    <property type="entry name" value="autotrns_rpt"/>
    <property type="match status" value="4"/>
</dbReference>
<dbReference type="PANTHER" id="PTHR35037">
    <property type="entry name" value="C-TERMINAL REGION OF AIDA-LIKE PROTEIN"/>
    <property type="match status" value="1"/>
</dbReference>
<evidence type="ECO:0000313" key="4">
    <source>
        <dbReference type="Proteomes" id="UP000682843"/>
    </source>
</evidence>
<evidence type="ECO:0000313" key="3">
    <source>
        <dbReference type="EMBL" id="QUS39484.1"/>
    </source>
</evidence>
<evidence type="ECO:0000256" key="1">
    <source>
        <dbReference type="ARBA" id="ARBA00022729"/>
    </source>
</evidence>
<dbReference type="InterPro" id="IPR005546">
    <property type="entry name" value="Autotransporte_beta"/>
</dbReference>
<sequence length="1019" mass="100656">MTGAAVNFNGAGTNLSSSAGFNSISNSMTGAGISVTGGELTLSGTNAFSRAYVAGGTLYAGSISAFGSSAEVNVAGGTLDLAGFDQTIGSLSGGGTVQLGAASLTTGGDNTNTDFSGQIDGTGGLTKVGSGRLTLSGANSYSGDTIASAGTLALQNNQALGSGTLRVGDALISFGANVTIANAINLTSAAVQFQVLSGSATLTGTISETTASPPFGPKPFEKIGAGTLILTGNNSYTGLTTVTAGALNIQNSTALGSTGAGTTVAAGAALQVEGSITIFTEALTLNGMGVANDGALRNIAGNNTYGGAITLQSASRINADAGSLTLNGGLANGGHDLTVGGAGNVTASSVISGAGGLIKTGAGILALEASNTYSGATTVNGGTLRAGATNALSGDSAMTVAAGTLDLNSFANAVGSLAGAGAVSLGSARLTAGSDNTSTSFAGAISGTGGLTKTGTGTLTLATANAYTGTTIVDAGTLSVNGSIASSSMTTVNTGGTLGGNGIVGNTTIDGGTLSPGNSIGLLTVQGNLSLTAASSYMVEVSPTNADRVDVIGTATLGNATVNARFAPGSYVARQYTILNATLGVSGTFGTQVNTDLPSNFSSNLSYDPNNAYLNLTLNFDPSFGGSLNRNQQAVANTLTGFFNRTGGIPLVFGGLNAAGLTQAAGELGTGSQQTAFDAMNLFMGVMSDPFTAGRDVAAGGAASYADDAMAYAGKRSRTDAFASMHRKAPSSAPAFQERWNVWVAGFGGSRGTDGSAVTGSSDTTSRIYGTAIGADHWFSPNTIAGFSLAGGGTSFSVNSGGAGRSDLFQAGAFVRHAVGSAYVTAAAAYGWQDVSTERVVAAAGFERLRAQFNANSYSGRIEAGSRVVASWLGGVGLAPYAAAQVTSFDLPSYAETGTGGATTFALAYRGKTVTATRSELGIRSDKSFALADAILTLRGRAAWAHDYNTDRSIAATFQALPGASFAVNGAAQARNAALTTASAEMTWMNGWSAATTFEGEFSDIARSYAGKGLVRYSW</sequence>
<dbReference type="SMART" id="SM00869">
    <property type="entry name" value="Autotransporter"/>
    <property type="match status" value="1"/>
</dbReference>
<dbReference type="InterPro" id="IPR051551">
    <property type="entry name" value="Autotransporter_adhesion"/>
</dbReference>
<gene>
    <name evidence="3" type="ORF">RPMA_12030</name>
</gene>
<dbReference type="InterPro" id="IPR012332">
    <property type="entry name" value="Autotransporter_pectin_lyase_C"/>
</dbReference>
<accession>A0ABX8A9Z5</accession>
<proteinExistence type="predicted"/>
<dbReference type="Pfam" id="PF03797">
    <property type="entry name" value="Autotransporter"/>
    <property type="match status" value="1"/>
</dbReference>
<dbReference type="Proteomes" id="UP000682843">
    <property type="component" value="Chromosome"/>
</dbReference>
<dbReference type="SUPFAM" id="SSF103515">
    <property type="entry name" value="Autotransporter"/>
    <property type="match status" value="1"/>
</dbReference>
<dbReference type="InterPro" id="IPR011050">
    <property type="entry name" value="Pectin_lyase_fold/virulence"/>
</dbReference>
<dbReference type="SUPFAM" id="SSF51126">
    <property type="entry name" value="Pectin lyase-like"/>
    <property type="match status" value="2"/>
</dbReference>
<organism evidence="3 4">
    <name type="scientific">Tardiphaga alba</name>
    <dbReference type="NCBI Taxonomy" id="340268"/>
    <lineage>
        <taxon>Bacteria</taxon>
        <taxon>Pseudomonadati</taxon>
        <taxon>Pseudomonadota</taxon>
        <taxon>Alphaproteobacteria</taxon>
        <taxon>Hyphomicrobiales</taxon>
        <taxon>Nitrobacteraceae</taxon>
        <taxon>Tardiphaga</taxon>
    </lineage>
</organism>
<feature type="domain" description="Autotransporter" evidence="2">
    <location>
        <begin position="735"/>
        <end position="1019"/>
    </location>
</feature>
<dbReference type="InterPro" id="IPR036709">
    <property type="entry name" value="Autotransporte_beta_dom_sf"/>
</dbReference>
<keyword evidence="4" id="KW-1185">Reference proteome</keyword>
<reference evidence="3 4" key="1">
    <citation type="submission" date="2019-02" db="EMBL/GenBank/DDBJ databases">
        <title>Emended description of the genus Rhodopseudomonas and description of Rhodopseudomonas albus sp. nov., a non-phototrophic, heavy-metal-tolerant bacterium isolated from garden soil.</title>
        <authorList>
            <person name="Bao Z."/>
            <person name="Cao W.W."/>
            <person name="Sato Y."/>
            <person name="Nishizawa T."/>
            <person name="Zhao J."/>
            <person name="Guo Y."/>
            <person name="Ohta H."/>
        </authorList>
    </citation>
    <scope>NUCLEOTIDE SEQUENCE [LARGE SCALE GENOMIC DNA]</scope>
    <source>
        <strain evidence="3 4">SK50-23</strain>
    </source>
</reference>
<dbReference type="Pfam" id="PF12951">
    <property type="entry name" value="PATR"/>
    <property type="match status" value="4"/>
</dbReference>
<name>A0ABX8A9Z5_9BRAD</name>
<protein>
    <submittedName>
        <fullName evidence="3">Autotransporter domain-containing protein</fullName>
    </submittedName>
</protein>
<evidence type="ECO:0000259" key="2">
    <source>
        <dbReference type="PROSITE" id="PS51208"/>
    </source>
</evidence>
<dbReference type="InterPro" id="IPR013425">
    <property type="entry name" value="Autotrns_rpt"/>
</dbReference>
<keyword evidence="1" id="KW-0732">Signal</keyword>
<dbReference type="Gene3D" id="2.40.128.130">
    <property type="entry name" value="Autotransporter beta-domain"/>
    <property type="match status" value="1"/>
</dbReference>
<dbReference type="Gene3D" id="2.160.20.20">
    <property type="match status" value="1"/>
</dbReference>
<dbReference type="EMBL" id="CP036498">
    <property type="protein sequence ID" value="QUS39484.1"/>
    <property type="molecule type" value="Genomic_DNA"/>
</dbReference>
<dbReference type="PROSITE" id="PS51208">
    <property type="entry name" value="AUTOTRANSPORTER"/>
    <property type="match status" value="1"/>
</dbReference>